<protein>
    <submittedName>
        <fullName evidence="4">AEC family transporter</fullName>
    </submittedName>
</protein>
<reference evidence="4 5" key="1">
    <citation type="submission" date="2023-05" db="EMBL/GenBank/DDBJ databases">
        <title>[ruminococcus] sp. nov., isolated from a pig farm feces dump.</title>
        <authorList>
            <person name="Chang Y.-H."/>
        </authorList>
    </citation>
    <scope>NUCLEOTIDE SEQUENCE [LARGE SCALE GENOMIC DNA]</scope>
    <source>
        <strain evidence="4 5">YH-rum2234</strain>
    </source>
</reference>
<evidence type="ECO:0000256" key="2">
    <source>
        <dbReference type="ARBA" id="ARBA00022448"/>
    </source>
</evidence>
<sequence length="311" mass="33836">MTDIFVRAGSFLLIIVLGYVLKRVGFFGKDDHRLVSKIVLNVTLPATIIVNFSSTEVEPWLLLMFALGLFGNLVLLAAAMAFGRGADWSTRKLRMLNYPGYSIGCFTLPFVQNFLGASGVVATCLFDAGNSMMCTGTTYAIVAEMDSRRGSGKSVSLGKKVKEIGKRLVRSTPLLTYAVMLLLSLCHLKLPAPVLTFTGIAANANPFLSMFMIGMMFEIRLAPEKLKEMVRLFAWRYGISVLVALCFYFLLPFPVQIRQALTLAAFSPLSVAALAYTDKVGSDTELASACNSCSIIVSLVVMTALVTLFAI</sequence>
<feature type="transmembrane region" description="Helical" evidence="3">
    <location>
        <begin position="60"/>
        <end position="82"/>
    </location>
</feature>
<evidence type="ECO:0000256" key="3">
    <source>
        <dbReference type="SAM" id="Phobius"/>
    </source>
</evidence>
<dbReference type="InterPro" id="IPR038770">
    <property type="entry name" value="Na+/solute_symporter_sf"/>
</dbReference>
<feature type="transmembrane region" description="Helical" evidence="3">
    <location>
        <begin position="289"/>
        <end position="310"/>
    </location>
</feature>
<feature type="transmembrane region" description="Helical" evidence="3">
    <location>
        <begin position="257"/>
        <end position="277"/>
    </location>
</feature>
<dbReference type="Gene3D" id="1.20.1530.20">
    <property type="match status" value="1"/>
</dbReference>
<name>A0AAP4B9E4_9FIRM</name>
<dbReference type="Proteomes" id="UP001300383">
    <property type="component" value="Unassembled WGS sequence"/>
</dbReference>
<evidence type="ECO:0000313" key="4">
    <source>
        <dbReference type="EMBL" id="MDI9242461.1"/>
    </source>
</evidence>
<dbReference type="GO" id="GO:0012505">
    <property type="term" value="C:endomembrane system"/>
    <property type="evidence" value="ECO:0007669"/>
    <property type="project" value="UniProtKB-SubCell"/>
</dbReference>
<keyword evidence="3" id="KW-0812">Transmembrane</keyword>
<evidence type="ECO:0000313" key="5">
    <source>
        <dbReference type="Proteomes" id="UP001300383"/>
    </source>
</evidence>
<feature type="transmembrane region" description="Helical" evidence="3">
    <location>
        <begin position="233"/>
        <end position="251"/>
    </location>
</feature>
<keyword evidence="3" id="KW-0472">Membrane</keyword>
<organism evidence="4 5">
    <name type="scientific">Fusibacillus kribbianus</name>
    <dbReference type="NCBI Taxonomy" id="3044208"/>
    <lineage>
        <taxon>Bacteria</taxon>
        <taxon>Bacillati</taxon>
        <taxon>Bacillota</taxon>
        <taxon>Clostridia</taxon>
        <taxon>Lachnospirales</taxon>
        <taxon>Lachnospiraceae</taxon>
        <taxon>Fusibacillus</taxon>
    </lineage>
</organism>
<dbReference type="RefSeq" id="WP_283230910.1">
    <property type="nucleotide sequence ID" value="NZ_JASGBQ010000013.1"/>
</dbReference>
<feature type="transmembrane region" description="Helical" evidence="3">
    <location>
        <begin position="6"/>
        <end position="22"/>
    </location>
</feature>
<dbReference type="PANTHER" id="PTHR36838:SF3">
    <property type="entry name" value="TRANSPORTER AUXIN EFFLUX CARRIER EC FAMILY"/>
    <property type="match status" value="1"/>
</dbReference>
<comment type="caution">
    <text evidence="4">The sequence shown here is derived from an EMBL/GenBank/DDBJ whole genome shotgun (WGS) entry which is preliminary data.</text>
</comment>
<comment type="subcellular location">
    <subcellularLocation>
        <location evidence="1">Endomembrane system</location>
        <topology evidence="1">Multi-pass membrane protein</topology>
    </subcellularLocation>
</comment>
<keyword evidence="3" id="KW-1133">Transmembrane helix</keyword>
<dbReference type="AlphaFoldDB" id="A0AAP4B9E4"/>
<dbReference type="EMBL" id="JASGBQ010000013">
    <property type="protein sequence ID" value="MDI9242461.1"/>
    <property type="molecule type" value="Genomic_DNA"/>
</dbReference>
<keyword evidence="2" id="KW-0813">Transport</keyword>
<keyword evidence="5" id="KW-1185">Reference proteome</keyword>
<feature type="transmembrane region" description="Helical" evidence="3">
    <location>
        <begin position="34"/>
        <end position="54"/>
    </location>
</feature>
<gene>
    <name evidence="4" type="ORF">QJ036_08260</name>
</gene>
<accession>A0AAP4B9E4</accession>
<proteinExistence type="predicted"/>
<evidence type="ECO:0000256" key="1">
    <source>
        <dbReference type="ARBA" id="ARBA00004127"/>
    </source>
</evidence>
<dbReference type="PANTHER" id="PTHR36838">
    <property type="entry name" value="AUXIN EFFLUX CARRIER FAMILY PROTEIN"/>
    <property type="match status" value="1"/>
</dbReference>